<dbReference type="EMBL" id="FMYE01000015">
    <property type="protein sequence ID" value="SDB77004.1"/>
    <property type="molecule type" value="Genomic_DNA"/>
</dbReference>
<sequence length="593" mass="68334">MGKELFDNIPSKVGDLLNDVKNGRIGLPDLQRPFVWKDNKVRDLLDSMLKGYPIGYVMLWESPTDFENKGQIGINDKTFNTARDLVIDGQQRLTALLGAIKGIKIKNVNYKERNIKISFNPLKREFAVWSQAYERNPEWISAVSQVFAAHEEQLNVTKFRKAYISQLNESRVRNELPRLSDDEEIVIEENINALLNLNIYLLPTLRISATASEQDVADIFVRVNSGGQKLTEKNFIETLLAVYDNEIHDKINDFCRTSRIPEAGTSYNHILEVNPVHLIRATVGIAFKRARLKYAYMLLRGKDLQTGQFAEEIRTDNLLKFREALTLVVNLNHWHAFMNIVAEAGYLNGSLVSSENAIVFSYMLYLIGKTEYNVQPMELKKIMQRWFFMTTIKGFYTNSPESSVEKQFADLRKVHTSRDFVDYLDNEIKSQFTDDYFKYNLPNDLVTSSTQSPAWYGYVASLNVLGYPMLFSNTPTSKYFIVGASGGKSSIDIHHIFPKNYLSQIGIEDDRERNQIANYTFLDYSTNIDISDNPPSEYVLAYKSRLGVEGYKITCFQNALPENFENLEYHDFLTKRRVLMAELIFRAYRKLSE</sequence>
<proteinExistence type="predicted"/>
<dbReference type="Proteomes" id="UP000183670">
    <property type="component" value="Unassembled WGS sequence"/>
</dbReference>
<dbReference type="Pfam" id="PF03235">
    <property type="entry name" value="GmrSD_N"/>
    <property type="match status" value="1"/>
</dbReference>
<protein>
    <recommendedName>
        <fullName evidence="1">GmrSD restriction endonucleases N-terminal domain-containing protein</fullName>
    </recommendedName>
</protein>
<evidence type="ECO:0000313" key="2">
    <source>
        <dbReference type="EMBL" id="SDB77004.1"/>
    </source>
</evidence>
<evidence type="ECO:0000313" key="3">
    <source>
        <dbReference type="Proteomes" id="UP000183670"/>
    </source>
</evidence>
<evidence type="ECO:0000259" key="1">
    <source>
        <dbReference type="Pfam" id="PF03235"/>
    </source>
</evidence>
<dbReference type="PANTHER" id="PTHR37292:SF2">
    <property type="entry name" value="DUF262 DOMAIN-CONTAINING PROTEIN"/>
    <property type="match status" value="1"/>
</dbReference>
<dbReference type="RefSeq" id="WP_074557924.1">
    <property type="nucleotide sequence ID" value="NZ_FMYE01000015.1"/>
</dbReference>
<accession>A0A1G6G4U3</accession>
<dbReference type="AlphaFoldDB" id="A0A1G6G4U3"/>
<gene>
    <name evidence="2" type="ORF">SAMN05192581_101583</name>
</gene>
<reference evidence="2 3" key="1">
    <citation type="submission" date="2016-10" db="EMBL/GenBank/DDBJ databases">
        <authorList>
            <person name="de Groot N.N."/>
        </authorList>
    </citation>
    <scope>NUCLEOTIDE SEQUENCE [LARGE SCALE GENOMIC DNA]</scope>
    <source>
        <strain evidence="2 3">NLAE-zl-C500</strain>
    </source>
</reference>
<organism evidence="2 3">
    <name type="scientific">Bacteroides ovatus</name>
    <dbReference type="NCBI Taxonomy" id="28116"/>
    <lineage>
        <taxon>Bacteria</taxon>
        <taxon>Pseudomonadati</taxon>
        <taxon>Bacteroidota</taxon>
        <taxon>Bacteroidia</taxon>
        <taxon>Bacteroidales</taxon>
        <taxon>Bacteroidaceae</taxon>
        <taxon>Bacteroides</taxon>
    </lineage>
</organism>
<dbReference type="InterPro" id="IPR004919">
    <property type="entry name" value="GmrSD_N"/>
</dbReference>
<feature type="domain" description="GmrSD restriction endonucleases N-terminal" evidence="1">
    <location>
        <begin position="13"/>
        <end position="236"/>
    </location>
</feature>
<name>A0A1G6G4U3_BACOV</name>
<dbReference type="PANTHER" id="PTHR37292">
    <property type="entry name" value="VNG6097C"/>
    <property type="match status" value="1"/>
</dbReference>